<dbReference type="InterPro" id="IPR038076">
    <property type="entry name" value="MgtE_N_sf"/>
</dbReference>
<evidence type="ECO:0000256" key="7">
    <source>
        <dbReference type="ARBA" id="ARBA00023136"/>
    </source>
</evidence>
<keyword evidence="7 8" id="KW-0472">Membrane</keyword>
<evidence type="ECO:0000256" key="8">
    <source>
        <dbReference type="SAM" id="Phobius"/>
    </source>
</evidence>
<proteinExistence type="inferred from homology"/>
<keyword evidence="6 8" id="KW-1133">Transmembrane helix</keyword>
<evidence type="ECO:0000259" key="9">
    <source>
        <dbReference type="PROSITE" id="PS51371"/>
    </source>
</evidence>
<evidence type="ECO:0000313" key="10">
    <source>
        <dbReference type="EMBL" id="SUZ74549.1"/>
    </source>
</evidence>
<dbReference type="Gene3D" id="1.25.60.10">
    <property type="entry name" value="MgtE N-terminal domain-like"/>
    <property type="match status" value="1"/>
</dbReference>
<dbReference type="SUPFAM" id="SSF54631">
    <property type="entry name" value="CBS-domain pair"/>
    <property type="match status" value="1"/>
</dbReference>
<protein>
    <recommendedName>
        <fullName evidence="9">CBS domain-containing protein</fullName>
    </recommendedName>
</protein>
<evidence type="ECO:0000256" key="6">
    <source>
        <dbReference type="ARBA" id="ARBA00022989"/>
    </source>
</evidence>
<gene>
    <name evidence="10" type="ORF">METZ01_LOCUS27403</name>
</gene>
<feature type="transmembrane region" description="Helical" evidence="8">
    <location>
        <begin position="396"/>
        <end position="416"/>
    </location>
</feature>
<dbReference type="CDD" id="cd04606">
    <property type="entry name" value="CBS_pair_Mg_transporter"/>
    <property type="match status" value="1"/>
</dbReference>
<dbReference type="SUPFAM" id="SSF161093">
    <property type="entry name" value="MgtE membrane domain-like"/>
    <property type="match status" value="1"/>
</dbReference>
<evidence type="ECO:0000256" key="5">
    <source>
        <dbReference type="ARBA" id="ARBA00022842"/>
    </source>
</evidence>
<evidence type="ECO:0000256" key="4">
    <source>
        <dbReference type="ARBA" id="ARBA00022692"/>
    </source>
</evidence>
<keyword evidence="5" id="KW-0460">Magnesium</keyword>
<feature type="domain" description="CBS" evidence="9">
    <location>
        <begin position="207"/>
        <end position="265"/>
    </location>
</feature>
<dbReference type="GO" id="GO:0015095">
    <property type="term" value="F:magnesium ion transmembrane transporter activity"/>
    <property type="evidence" value="ECO:0007669"/>
    <property type="project" value="InterPro"/>
</dbReference>
<dbReference type="Pfam" id="PF01769">
    <property type="entry name" value="MgtE"/>
    <property type="match status" value="1"/>
</dbReference>
<evidence type="ECO:0000256" key="1">
    <source>
        <dbReference type="ARBA" id="ARBA00004141"/>
    </source>
</evidence>
<dbReference type="InterPro" id="IPR006669">
    <property type="entry name" value="MgtE_transporter"/>
</dbReference>
<dbReference type="SUPFAM" id="SSF158791">
    <property type="entry name" value="MgtE N-terminal domain-like"/>
    <property type="match status" value="1"/>
</dbReference>
<comment type="subcellular location">
    <subcellularLocation>
        <location evidence="1">Membrane</location>
        <topology evidence="1">Multi-pass membrane protein</topology>
    </subcellularLocation>
</comment>
<name>A0A381Q826_9ZZZZ</name>
<accession>A0A381Q826</accession>
<dbReference type="GO" id="GO:0016020">
    <property type="term" value="C:membrane"/>
    <property type="evidence" value="ECO:0007669"/>
    <property type="project" value="UniProtKB-SubCell"/>
</dbReference>
<dbReference type="InterPro" id="IPR046342">
    <property type="entry name" value="CBS_dom_sf"/>
</dbReference>
<dbReference type="Gene3D" id="3.10.580.10">
    <property type="entry name" value="CBS-domain"/>
    <property type="match status" value="1"/>
</dbReference>
<dbReference type="InterPro" id="IPR000644">
    <property type="entry name" value="CBS_dom"/>
</dbReference>
<dbReference type="InterPro" id="IPR006667">
    <property type="entry name" value="SLC41_membr_dom"/>
</dbReference>
<comment type="similarity">
    <text evidence="2">Belongs to the SLC41A transporter family.</text>
</comment>
<feature type="transmembrane region" description="Helical" evidence="8">
    <location>
        <begin position="437"/>
        <end position="456"/>
    </location>
</feature>
<reference evidence="10" key="1">
    <citation type="submission" date="2018-05" db="EMBL/GenBank/DDBJ databases">
        <authorList>
            <person name="Lanie J.A."/>
            <person name="Ng W.-L."/>
            <person name="Kazmierczak K.M."/>
            <person name="Andrzejewski T.M."/>
            <person name="Davidsen T.M."/>
            <person name="Wayne K.J."/>
            <person name="Tettelin H."/>
            <person name="Glass J.I."/>
            <person name="Rusch D."/>
            <person name="Podicherti R."/>
            <person name="Tsui H.-C.T."/>
            <person name="Winkler M.E."/>
        </authorList>
    </citation>
    <scope>NUCLEOTIDE SEQUENCE</scope>
</reference>
<dbReference type="PROSITE" id="PS51371">
    <property type="entry name" value="CBS"/>
    <property type="match status" value="1"/>
</dbReference>
<dbReference type="EMBL" id="UINC01001215">
    <property type="protein sequence ID" value="SUZ74549.1"/>
    <property type="molecule type" value="Genomic_DNA"/>
</dbReference>
<dbReference type="NCBIfam" id="TIGR00400">
    <property type="entry name" value="mgtE"/>
    <property type="match status" value="1"/>
</dbReference>
<keyword evidence="4 8" id="KW-0812">Transmembrane</keyword>
<feature type="transmembrane region" description="Helical" evidence="8">
    <location>
        <begin position="363"/>
        <end position="384"/>
    </location>
</feature>
<dbReference type="Gene3D" id="1.10.357.20">
    <property type="entry name" value="SLC41 divalent cation transporters, integral membrane domain"/>
    <property type="match status" value="1"/>
</dbReference>
<dbReference type="AlphaFoldDB" id="A0A381Q826"/>
<feature type="transmembrane region" description="Helical" evidence="8">
    <location>
        <begin position="321"/>
        <end position="342"/>
    </location>
</feature>
<dbReference type="Pfam" id="PF00571">
    <property type="entry name" value="CBS"/>
    <property type="match status" value="2"/>
</dbReference>
<keyword evidence="3" id="KW-0813">Transport</keyword>
<dbReference type="InterPro" id="IPR036739">
    <property type="entry name" value="SLC41_membr_dom_sf"/>
</dbReference>
<evidence type="ECO:0000256" key="3">
    <source>
        <dbReference type="ARBA" id="ARBA00022448"/>
    </source>
</evidence>
<dbReference type="PANTHER" id="PTHR43773">
    <property type="entry name" value="MAGNESIUM TRANSPORTER MGTE"/>
    <property type="match status" value="1"/>
</dbReference>
<sequence length="458" mass="50353">MTNSRDTQFHKLVKKLISTERIQLLKSVLEPLKPIEIANIILQLKLQHQLLVLENLDRETSSEVLKNLQGSPSILGDIVQQINPDRLSDAIEDMPQDDAADLVGLLEEDKAEALLEKLPEKDREELTQLLQYDEESAGGLMTPYVVAIRKDQTVAAAVKEIQKFVKKEGFELFYTAYVVDEYDHLIGTIGTTELLLAERNILIENLMNPEVVAVDQDLDQEEVARIAQEYDLVVVPVIDKHLRLIGRVTLDDLVDVIVDEYNEDLGHIAGTGDEEVSEKSVLRASGDRLPWLLVGLFGGLLTAIVMSYYENALISLPDVIYFIPLVAALGGSIGIQSSSIVVRGLATGAIQTTDILVRLWKELRVGFTNGIVCSIILAGMSWYLTNDLGRAFTSGISLLVVICFAAIVGSTIPIILKRMSIDPAIATGPFITTTNDIVGIAIYLGLAFNVSFPPFISS</sequence>
<dbReference type="SMART" id="SM00924">
    <property type="entry name" value="MgtE_N"/>
    <property type="match status" value="1"/>
</dbReference>
<dbReference type="Pfam" id="PF03448">
    <property type="entry name" value="MgtE_N"/>
    <property type="match status" value="1"/>
</dbReference>
<organism evidence="10">
    <name type="scientific">marine metagenome</name>
    <dbReference type="NCBI Taxonomy" id="408172"/>
    <lineage>
        <taxon>unclassified sequences</taxon>
        <taxon>metagenomes</taxon>
        <taxon>ecological metagenomes</taxon>
    </lineage>
</organism>
<dbReference type="InterPro" id="IPR006668">
    <property type="entry name" value="Mg_transptr_MgtE_intracell_dom"/>
</dbReference>
<feature type="transmembrane region" description="Helical" evidence="8">
    <location>
        <begin position="289"/>
        <end position="309"/>
    </location>
</feature>
<dbReference type="PANTHER" id="PTHR43773:SF1">
    <property type="entry name" value="MAGNESIUM TRANSPORTER MGTE"/>
    <property type="match status" value="1"/>
</dbReference>
<evidence type="ECO:0000256" key="2">
    <source>
        <dbReference type="ARBA" id="ARBA00009749"/>
    </source>
</evidence>